<feature type="non-terminal residue" evidence="1">
    <location>
        <position position="166"/>
    </location>
</feature>
<evidence type="ECO:0008006" key="3">
    <source>
        <dbReference type="Google" id="ProtNLM"/>
    </source>
</evidence>
<evidence type="ECO:0000313" key="1">
    <source>
        <dbReference type="EMBL" id="CAE8706370.1"/>
    </source>
</evidence>
<sequence length="166" mass="18508">ACPQKMAEDPPSDLERRLLTRHFFPSKVGGRPAWLIPEKLPDAVEELTCEKCGNRLRFLLQVYASQGETKERCFHRSLHFFVCTNCQPNEARVFRAQLPRACSYYSDERADGEAALAAETAPADPALEALCCPTCGLSCSQAPHNCSDCARRARNGDPPVCFKEME</sequence>
<reference evidence="1" key="1">
    <citation type="submission" date="2021-02" db="EMBL/GenBank/DDBJ databases">
        <authorList>
            <person name="Dougan E. K."/>
            <person name="Rhodes N."/>
            <person name="Thang M."/>
            <person name="Chan C."/>
        </authorList>
    </citation>
    <scope>NUCLEOTIDE SEQUENCE</scope>
</reference>
<proteinExistence type="predicted"/>
<dbReference type="PANTHER" id="PTHR12298:SF4">
    <property type="entry name" value="PROGRAMMED CELL DEATH PROTEIN 2"/>
    <property type="match status" value="1"/>
</dbReference>
<evidence type="ECO:0000313" key="2">
    <source>
        <dbReference type="Proteomes" id="UP000626109"/>
    </source>
</evidence>
<protein>
    <recommendedName>
        <fullName evidence="3">Programmed cell death protein 2 C-terminal domain-containing protein</fullName>
    </recommendedName>
</protein>
<dbReference type="EMBL" id="CAJNNW010031186">
    <property type="protein sequence ID" value="CAE8706370.1"/>
    <property type="molecule type" value="Genomic_DNA"/>
</dbReference>
<organism evidence="1 2">
    <name type="scientific">Polarella glacialis</name>
    <name type="common">Dinoflagellate</name>
    <dbReference type="NCBI Taxonomy" id="89957"/>
    <lineage>
        <taxon>Eukaryota</taxon>
        <taxon>Sar</taxon>
        <taxon>Alveolata</taxon>
        <taxon>Dinophyceae</taxon>
        <taxon>Suessiales</taxon>
        <taxon>Suessiaceae</taxon>
        <taxon>Polarella</taxon>
    </lineage>
</organism>
<comment type="caution">
    <text evidence="1">The sequence shown here is derived from an EMBL/GenBank/DDBJ whole genome shotgun (WGS) entry which is preliminary data.</text>
</comment>
<accession>A0A813KGC4</accession>
<name>A0A813KGC4_POLGL</name>
<dbReference type="Proteomes" id="UP000626109">
    <property type="component" value="Unassembled WGS sequence"/>
</dbReference>
<dbReference type="PANTHER" id="PTHR12298">
    <property type="entry name" value="PCDC2 PROGRAMMED CELL DEATH PROTEIN 2 -RELATED"/>
    <property type="match status" value="1"/>
</dbReference>
<dbReference type="AlphaFoldDB" id="A0A813KGC4"/>
<feature type="non-terminal residue" evidence="1">
    <location>
        <position position="1"/>
    </location>
</feature>
<gene>
    <name evidence="1" type="ORF">PGLA2088_LOCUS34141</name>
</gene>